<feature type="transmembrane region" description="Helical" evidence="11">
    <location>
        <begin position="194"/>
        <end position="213"/>
    </location>
</feature>
<keyword evidence="3 11" id="KW-1003">Cell membrane</keyword>
<dbReference type="SFLD" id="SFLDG00002">
    <property type="entry name" value="C1.7:_P-type_atpase_like"/>
    <property type="match status" value="1"/>
</dbReference>
<feature type="transmembrane region" description="Helical" evidence="11">
    <location>
        <begin position="682"/>
        <end position="701"/>
    </location>
</feature>
<dbReference type="NCBIfam" id="TIGR01494">
    <property type="entry name" value="ATPase_P-type"/>
    <property type="match status" value="1"/>
</dbReference>
<name>A0A2T6BNF1_9RHOB</name>
<feature type="transmembrane region" description="Helical" evidence="11">
    <location>
        <begin position="165"/>
        <end position="188"/>
    </location>
</feature>
<dbReference type="InterPro" id="IPR023298">
    <property type="entry name" value="ATPase_P-typ_TM_dom_sf"/>
</dbReference>
<feature type="transmembrane region" description="Helical" evidence="11">
    <location>
        <begin position="124"/>
        <end position="144"/>
    </location>
</feature>
<evidence type="ECO:0000313" key="13">
    <source>
        <dbReference type="EMBL" id="PTX57610.1"/>
    </source>
</evidence>
<keyword evidence="9 11" id="KW-1133">Transmembrane helix</keyword>
<dbReference type="InterPro" id="IPR044492">
    <property type="entry name" value="P_typ_ATPase_HD_dom"/>
</dbReference>
<dbReference type="Gene3D" id="3.40.50.1000">
    <property type="entry name" value="HAD superfamily/HAD-like"/>
    <property type="match status" value="1"/>
</dbReference>
<dbReference type="GO" id="GO:0060003">
    <property type="term" value="P:copper ion export"/>
    <property type="evidence" value="ECO:0007669"/>
    <property type="project" value="UniProtKB-ARBA"/>
</dbReference>
<dbReference type="InterPro" id="IPR001757">
    <property type="entry name" value="P_typ_ATPase"/>
</dbReference>
<evidence type="ECO:0000259" key="12">
    <source>
        <dbReference type="PROSITE" id="PS50846"/>
    </source>
</evidence>
<comment type="similarity">
    <text evidence="2 11">Belongs to the cation transport ATPase (P-type) (TC 3.A.3) family. Type IB subfamily.</text>
</comment>
<evidence type="ECO:0000313" key="14">
    <source>
        <dbReference type="Proteomes" id="UP000243978"/>
    </source>
</evidence>
<proteinExistence type="inferred from homology"/>
<dbReference type="SUPFAM" id="SSF81665">
    <property type="entry name" value="Calcium ATPase, transmembrane domain M"/>
    <property type="match status" value="1"/>
</dbReference>
<dbReference type="GO" id="GO:0005886">
    <property type="term" value="C:plasma membrane"/>
    <property type="evidence" value="ECO:0007669"/>
    <property type="project" value="UniProtKB-SubCell"/>
</dbReference>
<dbReference type="InterPro" id="IPR006121">
    <property type="entry name" value="HMA_dom"/>
</dbReference>
<evidence type="ECO:0000256" key="9">
    <source>
        <dbReference type="ARBA" id="ARBA00022989"/>
    </source>
</evidence>
<evidence type="ECO:0000256" key="4">
    <source>
        <dbReference type="ARBA" id="ARBA00022692"/>
    </source>
</evidence>
<dbReference type="GO" id="GO:0005524">
    <property type="term" value="F:ATP binding"/>
    <property type="evidence" value="ECO:0007669"/>
    <property type="project" value="UniProtKB-UniRule"/>
</dbReference>
<dbReference type="InterPro" id="IPR008250">
    <property type="entry name" value="ATPase_P-typ_transduc_dom_A_sf"/>
</dbReference>
<dbReference type="PANTHER" id="PTHR43520:SF8">
    <property type="entry name" value="P-TYPE CU(+) TRANSPORTER"/>
    <property type="match status" value="1"/>
</dbReference>
<dbReference type="InterPro" id="IPR059000">
    <property type="entry name" value="ATPase_P-type_domA"/>
</dbReference>
<dbReference type="InterPro" id="IPR023214">
    <property type="entry name" value="HAD_sf"/>
</dbReference>
<dbReference type="GO" id="GO:0016887">
    <property type="term" value="F:ATP hydrolysis activity"/>
    <property type="evidence" value="ECO:0007669"/>
    <property type="project" value="InterPro"/>
</dbReference>
<dbReference type="Gene3D" id="3.40.1110.10">
    <property type="entry name" value="Calcium-transporting ATPase, cytoplasmic domain N"/>
    <property type="match status" value="1"/>
</dbReference>
<dbReference type="SFLD" id="SFLDF00027">
    <property type="entry name" value="p-type_atpase"/>
    <property type="match status" value="1"/>
</dbReference>
<dbReference type="PRINTS" id="PR00943">
    <property type="entry name" value="CUATPASE"/>
</dbReference>
<keyword evidence="8" id="KW-1278">Translocase</keyword>
<dbReference type="InterPro" id="IPR036163">
    <property type="entry name" value="HMA_dom_sf"/>
</dbReference>
<dbReference type="SUPFAM" id="SSF56784">
    <property type="entry name" value="HAD-like"/>
    <property type="match status" value="1"/>
</dbReference>
<dbReference type="Gene3D" id="3.30.70.100">
    <property type="match status" value="1"/>
</dbReference>
<dbReference type="NCBIfam" id="TIGR01511">
    <property type="entry name" value="ATPase-IB1_Cu"/>
    <property type="match status" value="1"/>
</dbReference>
<evidence type="ECO:0000256" key="5">
    <source>
        <dbReference type="ARBA" id="ARBA00022723"/>
    </source>
</evidence>
<dbReference type="SFLD" id="SFLDS00003">
    <property type="entry name" value="Haloacid_Dehalogenase"/>
    <property type="match status" value="1"/>
</dbReference>
<evidence type="ECO:0000256" key="1">
    <source>
        <dbReference type="ARBA" id="ARBA00004651"/>
    </source>
</evidence>
<evidence type="ECO:0000256" key="11">
    <source>
        <dbReference type="RuleBase" id="RU362081"/>
    </source>
</evidence>
<feature type="domain" description="HMA" evidence="12">
    <location>
        <begin position="4"/>
        <end position="70"/>
    </location>
</feature>
<evidence type="ECO:0000256" key="3">
    <source>
        <dbReference type="ARBA" id="ARBA00022475"/>
    </source>
</evidence>
<sequence length="739" mass="77210">MELATETFALKGLSCAACAGRVERAFAAEPKIVQSSVNLATDTATVTWDADLLAVQDIVGVVEGAGYGAELLSPQDDPDQARDVEYEALRRDTAIAAFLTLPVFLVEMGSHFVPGVAAALDATIGMATLWIIQWVMITAVMAWPGRRFWIAGARSLVHAAPDMNALVAIGTTAAWAYSSVAIFLPAALPDGAQKVYLEAAGVIVTLILLGRLLEVGAKGRTGAAVARLLRLTPKEAMVQRNEEWAVLPLSEVRVGDRIRLRPGEQVPVDGTVRAGESFVDESMITGEPTAIAKSSGDHVVAGTVNGTGMVEFEATAVGQDTVLSGIVRMVREAQGAKLPIQALVDQVVRWFVPVVLVIASATVLIWLAFGAQFGLALVAGVSVLIVACPCAMGLATPTSVMVGTGRAAEEGVLFRKGDALQRLSDAKVIAFDKTGTLTEGQPELLDIVTGKGEDEDELLALAAAVEQYSEHPLAAAIARAAGQRGLKLRDARDFHATAGKGAVGIVEGRKVEIGSAGFLNAKTPFAEETARLTEMGQTVVYLSLDGEIRAAFGIADRIKDNARDTISGLHAKGFRTVMITGDAEATARAVARQIGLDDVIAGVMPDQKAAAIRDLGDGVAFVGDGINDAPALARADVGIAMGTGTDVAMETADVVLMSGNLAGVSKALEVSRRTMRNIRQNLFWAFIYNVLLIPVAAGVLYPFAGLLLSPMLAAGAMALSSVFVVTNALRLKTAGGPLA</sequence>
<dbReference type="Pfam" id="PF00403">
    <property type="entry name" value="HMA"/>
    <property type="match status" value="1"/>
</dbReference>
<comment type="caution">
    <text evidence="13">The sequence shown here is derived from an EMBL/GenBank/DDBJ whole genome shotgun (WGS) entry which is preliminary data.</text>
</comment>
<dbReference type="Proteomes" id="UP000243978">
    <property type="component" value="Unassembled WGS sequence"/>
</dbReference>
<dbReference type="GO" id="GO:0005507">
    <property type="term" value="F:copper ion binding"/>
    <property type="evidence" value="ECO:0007669"/>
    <property type="project" value="TreeGrafter"/>
</dbReference>
<dbReference type="CDD" id="cd02094">
    <property type="entry name" value="P-type_ATPase_Cu-like"/>
    <property type="match status" value="1"/>
</dbReference>
<evidence type="ECO:0000256" key="2">
    <source>
        <dbReference type="ARBA" id="ARBA00006024"/>
    </source>
</evidence>
<evidence type="ECO:0000256" key="6">
    <source>
        <dbReference type="ARBA" id="ARBA00022741"/>
    </source>
</evidence>
<feature type="transmembrane region" description="Helical" evidence="11">
    <location>
        <begin position="347"/>
        <end position="369"/>
    </location>
</feature>
<keyword evidence="7 11" id="KW-0067">ATP-binding</keyword>
<dbReference type="FunFam" id="2.70.150.10:FF:000020">
    <property type="entry name" value="Copper-exporting P-type ATPase A"/>
    <property type="match status" value="1"/>
</dbReference>
<dbReference type="SUPFAM" id="SSF81653">
    <property type="entry name" value="Calcium ATPase, transduction domain A"/>
    <property type="match status" value="1"/>
</dbReference>
<keyword evidence="10 11" id="KW-0472">Membrane</keyword>
<dbReference type="InterPro" id="IPR036412">
    <property type="entry name" value="HAD-like_sf"/>
</dbReference>
<dbReference type="PRINTS" id="PR00119">
    <property type="entry name" value="CATATPASE"/>
</dbReference>
<dbReference type="AlphaFoldDB" id="A0A2T6BNF1"/>
<dbReference type="GO" id="GO:0043682">
    <property type="term" value="F:P-type divalent copper transporter activity"/>
    <property type="evidence" value="ECO:0007669"/>
    <property type="project" value="TreeGrafter"/>
</dbReference>
<dbReference type="NCBIfam" id="TIGR01525">
    <property type="entry name" value="ATPase-IB_hvy"/>
    <property type="match status" value="1"/>
</dbReference>
<dbReference type="Gene3D" id="2.70.150.10">
    <property type="entry name" value="Calcium-transporting ATPase, cytoplasmic transduction domain A"/>
    <property type="match status" value="1"/>
</dbReference>
<dbReference type="InterPro" id="IPR018303">
    <property type="entry name" value="ATPase_P-typ_P_site"/>
</dbReference>
<keyword evidence="4 11" id="KW-0812">Transmembrane</keyword>
<dbReference type="CDD" id="cd00371">
    <property type="entry name" value="HMA"/>
    <property type="match status" value="1"/>
</dbReference>
<dbReference type="PANTHER" id="PTHR43520">
    <property type="entry name" value="ATP7, ISOFORM B"/>
    <property type="match status" value="1"/>
</dbReference>
<dbReference type="RefSeq" id="WP_107845695.1">
    <property type="nucleotide sequence ID" value="NZ_QBKS01000001.1"/>
</dbReference>
<dbReference type="OrthoDB" id="9807843at2"/>
<reference evidence="13 14" key="1">
    <citation type="submission" date="2018-04" db="EMBL/GenBank/DDBJ databases">
        <title>Genomic Encyclopedia of Archaeal and Bacterial Type Strains, Phase II (KMG-II): from individual species to whole genera.</title>
        <authorList>
            <person name="Goeker M."/>
        </authorList>
    </citation>
    <scope>NUCLEOTIDE SEQUENCE [LARGE SCALE GENOMIC DNA]</scope>
    <source>
        <strain evidence="13 14">DSM 100977</strain>
    </source>
</reference>
<dbReference type="PROSITE" id="PS00154">
    <property type="entry name" value="ATPASE_E1_E2"/>
    <property type="match status" value="1"/>
</dbReference>
<dbReference type="InterPro" id="IPR027256">
    <property type="entry name" value="P-typ_ATPase_IB"/>
</dbReference>
<comment type="subcellular location">
    <subcellularLocation>
        <location evidence="1">Cell membrane</location>
        <topology evidence="1">Multi-pass membrane protein</topology>
    </subcellularLocation>
</comment>
<keyword evidence="14" id="KW-1185">Reference proteome</keyword>
<feature type="transmembrane region" description="Helical" evidence="11">
    <location>
        <begin position="94"/>
        <end position="112"/>
    </location>
</feature>
<dbReference type="Pfam" id="PF00122">
    <property type="entry name" value="E1-E2_ATPase"/>
    <property type="match status" value="1"/>
</dbReference>
<evidence type="ECO:0000256" key="10">
    <source>
        <dbReference type="ARBA" id="ARBA00023136"/>
    </source>
</evidence>
<dbReference type="GO" id="GO:0055070">
    <property type="term" value="P:copper ion homeostasis"/>
    <property type="evidence" value="ECO:0007669"/>
    <property type="project" value="TreeGrafter"/>
</dbReference>
<gene>
    <name evidence="13" type="ORF">C8N43_2280</name>
</gene>
<dbReference type="PROSITE" id="PS50846">
    <property type="entry name" value="HMA_2"/>
    <property type="match status" value="1"/>
</dbReference>
<dbReference type="InterPro" id="IPR023299">
    <property type="entry name" value="ATPase_P-typ_cyto_dom_N"/>
</dbReference>
<dbReference type="Pfam" id="PF00702">
    <property type="entry name" value="Hydrolase"/>
    <property type="match status" value="1"/>
</dbReference>
<evidence type="ECO:0000256" key="8">
    <source>
        <dbReference type="ARBA" id="ARBA00022967"/>
    </source>
</evidence>
<organism evidence="13 14">
    <name type="scientific">Litoreibacter ponti</name>
    <dbReference type="NCBI Taxonomy" id="1510457"/>
    <lineage>
        <taxon>Bacteria</taxon>
        <taxon>Pseudomonadati</taxon>
        <taxon>Pseudomonadota</taxon>
        <taxon>Alphaproteobacteria</taxon>
        <taxon>Rhodobacterales</taxon>
        <taxon>Roseobacteraceae</taxon>
        <taxon>Litoreibacter</taxon>
    </lineage>
</organism>
<keyword evidence="5 11" id="KW-0479">Metal-binding</keyword>
<accession>A0A2T6BNF1</accession>
<dbReference type="EMBL" id="QBKS01000001">
    <property type="protein sequence ID" value="PTX57610.1"/>
    <property type="molecule type" value="Genomic_DNA"/>
</dbReference>
<dbReference type="SUPFAM" id="SSF55008">
    <property type="entry name" value="HMA, heavy metal-associated domain"/>
    <property type="match status" value="1"/>
</dbReference>
<feature type="transmembrane region" description="Helical" evidence="11">
    <location>
        <begin position="375"/>
        <end position="396"/>
    </location>
</feature>
<keyword evidence="6 11" id="KW-0547">Nucleotide-binding</keyword>
<protein>
    <submittedName>
        <fullName evidence="13">Cu+-exporting ATPase</fullName>
    </submittedName>
</protein>
<dbReference type="PROSITE" id="PS01229">
    <property type="entry name" value="COF_2"/>
    <property type="match status" value="1"/>
</dbReference>
<feature type="transmembrane region" description="Helical" evidence="11">
    <location>
        <begin position="707"/>
        <end position="729"/>
    </location>
</feature>
<evidence type="ECO:0000256" key="7">
    <source>
        <dbReference type="ARBA" id="ARBA00022840"/>
    </source>
</evidence>